<name>A0A9J6F352_RHIMP</name>
<proteinExistence type="predicted"/>
<evidence type="ECO:0000313" key="2">
    <source>
        <dbReference type="EMBL" id="KAH8040536.1"/>
    </source>
</evidence>
<dbReference type="EMBL" id="JABSTU010000001">
    <property type="protein sequence ID" value="KAH8040536.1"/>
    <property type="molecule type" value="Genomic_DNA"/>
</dbReference>
<gene>
    <name evidence="2" type="ORF">HPB51_011232</name>
</gene>
<evidence type="ECO:0000313" key="3">
    <source>
        <dbReference type="Proteomes" id="UP000821866"/>
    </source>
</evidence>
<reference evidence="2" key="1">
    <citation type="journal article" date="2020" name="Cell">
        <title>Large-Scale Comparative Analyses of Tick Genomes Elucidate Their Genetic Diversity and Vector Capacities.</title>
        <authorList>
            <consortium name="Tick Genome and Microbiome Consortium (TIGMIC)"/>
            <person name="Jia N."/>
            <person name="Wang J."/>
            <person name="Shi W."/>
            <person name="Du L."/>
            <person name="Sun Y."/>
            <person name="Zhan W."/>
            <person name="Jiang J.F."/>
            <person name="Wang Q."/>
            <person name="Zhang B."/>
            <person name="Ji P."/>
            <person name="Bell-Sakyi L."/>
            <person name="Cui X.M."/>
            <person name="Yuan T.T."/>
            <person name="Jiang B.G."/>
            <person name="Yang W.F."/>
            <person name="Lam T.T."/>
            <person name="Chang Q.C."/>
            <person name="Ding S.J."/>
            <person name="Wang X.J."/>
            <person name="Zhu J.G."/>
            <person name="Ruan X.D."/>
            <person name="Zhao L."/>
            <person name="Wei J.T."/>
            <person name="Ye R.Z."/>
            <person name="Que T.C."/>
            <person name="Du C.H."/>
            <person name="Zhou Y.H."/>
            <person name="Cheng J.X."/>
            <person name="Dai P.F."/>
            <person name="Guo W.B."/>
            <person name="Han X.H."/>
            <person name="Huang E.J."/>
            <person name="Li L.F."/>
            <person name="Wei W."/>
            <person name="Gao Y.C."/>
            <person name="Liu J.Z."/>
            <person name="Shao H.Z."/>
            <person name="Wang X."/>
            <person name="Wang C.C."/>
            <person name="Yang T.C."/>
            <person name="Huo Q.B."/>
            <person name="Li W."/>
            <person name="Chen H.Y."/>
            <person name="Chen S.E."/>
            <person name="Zhou L.G."/>
            <person name="Ni X.B."/>
            <person name="Tian J.H."/>
            <person name="Sheng Y."/>
            <person name="Liu T."/>
            <person name="Pan Y.S."/>
            <person name="Xia L.Y."/>
            <person name="Li J."/>
            <person name="Zhao F."/>
            <person name="Cao W.C."/>
        </authorList>
    </citation>
    <scope>NUCLEOTIDE SEQUENCE</scope>
    <source>
        <strain evidence="2">Rmic-2018</strain>
    </source>
</reference>
<reference evidence="2" key="2">
    <citation type="submission" date="2021-09" db="EMBL/GenBank/DDBJ databases">
        <authorList>
            <person name="Jia N."/>
            <person name="Wang J."/>
            <person name="Shi W."/>
            <person name="Du L."/>
            <person name="Sun Y."/>
            <person name="Zhan W."/>
            <person name="Jiang J."/>
            <person name="Wang Q."/>
            <person name="Zhang B."/>
            <person name="Ji P."/>
            <person name="Sakyi L.B."/>
            <person name="Cui X."/>
            <person name="Yuan T."/>
            <person name="Jiang B."/>
            <person name="Yang W."/>
            <person name="Lam T.T.-Y."/>
            <person name="Chang Q."/>
            <person name="Ding S."/>
            <person name="Wang X."/>
            <person name="Zhu J."/>
            <person name="Ruan X."/>
            <person name="Zhao L."/>
            <person name="Wei J."/>
            <person name="Que T."/>
            <person name="Du C."/>
            <person name="Cheng J."/>
            <person name="Dai P."/>
            <person name="Han X."/>
            <person name="Huang E."/>
            <person name="Gao Y."/>
            <person name="Liu J."/>
            <person name="Shao H."/>
            <person name="Ye R."/>
            <person name="Li L."/>
            <person name="Wei W."/>
            <person name="Wang X."/>
            <person name="Wang C."/>
            <person name="Huo Q."/>
            <person name="Li W."/>
            <person name="Guo W."/>
            <person name="Chen H."/>
            <person name="Chen S."/>
            <person name="Zhou L."/>
            <person name="Zhou L."/>
            <person name="Ni X."/>
            <person name="Tian J."/>
            <person name="Zhou Y."/>
            <person name="Sheng Y."/>
            <person name="Liu T."/>
            <person name="Pan Y."/>
            <person name="Xia L."/>
            <person name="Li J."/>
            <person name="Zhao F."/>
            <person name="Cao W."/>
        </authorList>
    </citation>
    <scope>NUCLEOTIDE SEQUENCE</scope>
    <source>
        <strain evidence="2">Rmic-2018</strain>
        <tissue evidence="2">Larvae</tissue>
    </source>
</reference>
<sequence>MLRDTFLWPYHGLRNKAYGFPQAGSATQVLTKNGSGDDDTIGSLVNWSYVERPVVDSFVLRSLRPLTRATKAPCKPGSQLPAVTMPVIVTSLHKKQTLLTCRLLAGYADELFRHLYTLWPFTAYTLQCCPSWNKLTFATEQDAVQFGLCELEGEQADHMLLPKWVKFKPAVNQPESLCCCVYLRGHLYSQRTVSSPEEAQTVLDSTNSLVLCGGCGMKPGNEKRYVSYAGSYYSIKCTYACDSKGPCLHCKYLRKLLQNQLSRKKRNGGASKRLKRHANTRRSLRTARKKLLNAERQLAGMRQENEAIADDVLNERIKCLPVKQQLAVKTCFEA</sequence>
<accession>A0A9J6F352</accession>
<feature type="region of interest" description="Disordered" evidence="1">
    <location>
        <begin position="263"/>
        <end position="284"/>
    </location>
</feature>
<organism evidence="2 3">
    <name type="scientific">Rhipicephalus microplus</name>
    <name type="common">Cattle tick</name>
    <name type="synonym">Boophilus microplus</name>
    <dbReference type="NCBI Taxonomy" id="6941"/>
    <lineage>
        <taxon>Eukaryota</taxon>
        <taxon>Metazoa</taxon>
        <taxon>Ecdysozoa</taxon>
        <taxon>Arthropoda</taxon>
        <taxon>Chelicerata</taxon>
        <taxon>Arachnida</taxon>
        <taxon>Acari</taxon>
        <taxon>Parasitiformes</taxon>
        <taxon>Ixodida</taxon>
        <taxon>Ixodoidea</taxon>
        <taxon>Ixodidae</taxon>
        <taxon>Rhipicephalinae</taxon>
        <taxon>Rhipicephalus</taxon>
        <taxon>Boophilus</taxon>
    </lineage>
</organism>
<comment type="caution">
    <text evidence="2">The sequence shown here is derived from an EMBL/GenBank/DDBJ whole genome shotgun (WGS) entry which is preliminary data.</text>
</comment>
<protein>
    <submittedName>
        <fullName evidence="2">Uncharacterized protein</fullName>
    </submittedName>
</protein>
<evidence type="ECO:0000256" key="1">
    <source>
        <dbReference type="SAM" id="MobiDB-lite"/>
    </source>
</evidence>
<dbReference type="Proteomes" id="UP000821866">
    <property type="component" value="Chromosome 1"/>
</dbReference>
<keyword evidence="3" id="KW-1185">Reference proteome</keyword>
<dbReference type="VEuPathDB" id="VectorBase:LOC119173294"/>
<dbReference type="AlphaFoldDB" id="A0A9J6F352"/>